<protein>
    <submittedName>
        <fullName evidence="6">LysR family transcriptional regulator</fullName>
    </submittedName>
</protein>
<dbReference type="SUPFAM" id="SSF53850">
    <property type="entry name" value="Periplasmic binding protein-like II"/>
    <property type="match status" value="1"/>
</dbReference>
<dbReference type="SUPFAM" id="SSF46785">
    <property type="entry name" value="Winged helix' DNA-binding domain"/>
    <property type="match status" value="1"/>
</dbReference>
<sequence>MSHDIAWEAQRTFLAVLDTGSLSAAARQLGVAQPTVRARIASLEAALGTTLFTRAVTGLIPTSEARGLEAAARTMARASAMFVRLASAPPGLVAGTVRISVSDFVGVEVLPAMLARLRQVHPHIVTELVLSNTPADLLEQEVDIAVRMQPPTQGALVARKIGAIALGLFAHRDYIARRGAPATVEALLEHELIGPDRNRADLALARALHPHLLRDRLATRTDSHPAQLALARAGLGIAIAQCPIAQADPCLVQVLPEVVLPALTTWIVTHEDLRDVPRIRATFNHLVTAFERYLATPSREAVAEDRTDHPVMAGASALQADSSVVASG</sequence>
<proteinExistence type="inferred from homology"/>
<dbReference type="InterPro" id="IPR000847">
    <property type="entry name" value="LysR_HTH_N"/>
</dbReference>
<evidence type="ECO:0000256" key="2">
    <source>
        <dbReference type="ARBA" id="ARBA00023015"/>
    </source>
</evidence>
<evidence type="ECO:0000313" key="7">
    <source>
        <dbReference type="Proteomes" id="UP001297361"/>
    </source>
</evidence>
<name>A0AAJ2X2V1_XANCA</name>
<dbReference type="GO" id="GO:0043565">
    <property type="term" value="F:sequence-specific DNA binding"/>
    <property type="evidence" value="ECO:0007669"/>
    <property type="project" value="TreeGrafter"/>
</dbReference>
<dbReference type="PANTHER" id="PTHR30537">
    <property type="entry name" value="HTH-TYPE TRANSCRIPTIONAL REGULATOR"/>
    <property type="match status" value="1"/>
</dbReference>
<dbReference type="AlphaFoldDB" id="A0AAJ2X2V1"/>
<keyword evidence="2" id="KW-0805">Transcription regulation</keyword>
<dbReference type="PROSITE" id="PS50931">
    <property type="entry name" value="HTH_LYSR"/>
    <property type="match status" value="1"/>
</dbReference>
<accession>A0AAJ2X2V1</accession>
<dbReference type="Proteomes" id="UP001297361">
    <property type="component" value="Unassembled WGS sequence"/>
</dbReference>
<dbReference type="EMBL" id="JAJFNJ020000003">
    <property type="protein sequence ID" value="MEC3888117.1"/>
    <property type="molecule type" value="Genomic_DNA"/>
</dbReference>
<reference evidence="6" key="2">
    <citation type="submission" date="2024-01" db="EMBL/GenBank/DDBJ databases">
        <title>Long-read genome sequencing of X. campestris pv. papavericola.</title>
        <authorList>
            <person name="Hussain R.M.F."/>
            <person name="Greer S."/>
            <person name="Harrison J."/>
            <person name="Grant M."/>
            <person name="Vicente J."/>
            <person name="Studholme D.J."/>
        </authorList>
    </citation>
    <scope>NUCLEOTIDE SEQUENCE</scope>
    <source>
        <strain evidence="6">NCPPB 2970</strain>
    </source>
</reference>
<dbReference type="InterPro" id="IPR036388">
    <property type="entry name" value="WH-like_DNA-bd_sf"/>
</dbReference>
<gene>
    <name evidence="6" type="ORF">LLE72_010235</name>
</gene>
<dbReference type="InterPro" id="IPR036390">
    <property type="entry name" value="WH_DNA-bd_sf"/>
</dbReference>
<comment type="similarity">
    <text evidence="1">Belongs to the LysR transcriptional regulatory family.</text>
</comment>
<dbReference type="PRINTS" id="PR00039">
    <property type="entry name" value="HTHLYSR"/>
</dbReference>
<evidence type="ECO:0000256" key="1">
    <source>
        <dbReference type="ARBA" id="ARBA00009437"/>
    </source>
</evidence>
<dbReference type="GO" id="GO:0006351">
    <property type="term" value="P:DNA-templated transcription"/>
    <property type="evidence" value="ECO:0007669"/>
    <property type="project" value="TreeGrafter"/>
</dbReference>
<dbReference type="GO" id="GO:0003700">
    <property type="term" value="F:DNA-binding transcription factor activity"/>
    <property type="evidence" value="ECO:0007669"/>
    <property type="project" value="InterPro"/>
</dbReference>
<dbReference type="InterPro" id="IPR005119">
    <property type="entry name" value="LysR_subst-bd"/>
</dbReference>
<dbReference type="RefSeq" id="WP_228426532.1">
    <property type="nucleotide sequence ID" value="NZ_JAJFNJ020000003.1"/>
</dbReference>
<feature type="domain" description="HTH lysR-type" evidence="5">
    <location>
        <begin position="11"/>
        <end position="62"/>
    </location>
</feature>
<organism evidence="6 7">
    <name type="scientific">Xanthomonas campestris pv. papavericola</name>
    <dbReference type="NCBI Taxonomy" id="487881"/>
    <lineage>
        <taxon>Bacteria</taxon>
        <taxon>Pseudomonadati</taxon>
        <taxon>Pseudomonadota</taxon>
        <taxon>Gammaproteobacteria</taxon>
        <taxon>Lysobacterales</taxon>
        <taxon>Lysobacteraceae</taxon>
        <taxon>Xanthomonas</taxon>
    </lineage>
</organism>
<dbReference type="Pfam" id="PF00126">
    <property type="entry name" value="HTH_1"/>
    <property type="match status" value="1"/>
</dbReference>
<dbReference type="Gene3D" id="3.40.190.290">
    <property type="match status" value="1"/>
</dbReference>
<evidence type="ECO:0000259" key="5">
    <source>
        <dbReference type="PROSITE" id="PS50931"/>
    </source>
</evidence>
<dbReference type="Pfam" id="PF03466">
    <property type="entry name" value="LysR_substrate"/>
    <property type="match status" value="1"/>
</dbReference>
<reference evidence="6" key="1">
    <citation type="submission" date="2021-10" db="EMBL/GenBank/DDBJ databases">
        <authorList>
            <person name="Hussein R."/>
            <person name="Harrison J."/>
            <person name="Studholme D.J."/>
            <person name="Vicente J."/>
            <person name="Grant M."/>
        </authorList>
    </citation>
    <scope>NUCLEOTIDE SEQUENCE</scope>
    <source>
        <strain evidence="6">NCPPB 2970</strain>
    </source>
</reference>
<keyword evidence="3" id="KW-0238">DNA-binding</keyword>
<dbReference type="PANTHER" id="PTHR30537:SF3">
    <property type="entry name" value="TRANSCRIPTIONAL REGULATORY PROTEIN"/>
    <property type="match status" value="1"/>
</dbReference>
<evidence type="ECO:0000256" key="4">
    <source>
        <dbReference type="ARBA" id="ARBA00023163"/>
    </source>
</evidence>
<comment type="caution">
    <text evidence="6">The sequence shown here is derived from an EMBL/GenBank/DDBJ whole genome shotgun (WGS) entry which is preliminary data.</text>
</comment>
<evidence type="ECO:0000256" key="3">
    <source>
        <dbReference type="ARBA" id="ARBA00023125"/>
    </source>
</evidence>
<dbReference type="Gene3D" id="1.10.10.10">
    <property type="entry name" value="Winged helix-like DNA-binding domain superfamily/Winged helix DNA-binding domain"/>
    <property type="match status" value="1"/>
</dbReference>
<keyword evidence="4" id="KW-0804">Transcription</keyword>
<evidence type="ECO:0000313" key="6">
    <source>
        <dbReference type="EMBL" id="MEC3888117.1"/>
    </source>
</evidence>
<dbReference type="InterPro" id="IPR058163">
    <property type="entry name" value="LysR-type_TF_proteobact-type"/>
</dbReference>